<sequence>MAESKHHHRNESNESNISSSTDGSVENVHRYGELTTNKDGNLQTNVRVHNDGRINLSLACQTELPELPQEHAPSVNEFAIDVDWKSCPSLSIVIMIVGSRGDVQPYVALGKRLKQDGHRVRIATHETFRDFVTSQNLDFFDIGGNPVDLMSYMVKNPGLIPGMQSLTNGDIRKNKAMMKEVIHMIYGCWEACYATSRKTGTPFVADAIISNPPGFAHIHCAQALGIPLQMSFTMPWTPTSAFPHPLVNITSSNAKPGLTNYLTYLMADLLTWQGVGTTLNKFRKRVVGLEPLDVRNGPSILEDLKVPWTYCMSPALVPKPDDWKNNIDVVGFYFLDLATNYDPSPDLVAFLNAGEPPIYIGFGSVVVDDPKAMTKLIFEATVQAGVRALVSAGWVVLMYPPHIFILGNIPHDWLFDKERVSAVVHHGGAGTTAIGLAKGRPTVVVPFFGDQGFWGSMIYHAGAGPKPIPHKKLTANRLRDAINYAISPQAKEAAKKMADQIQNDNGVEKGVQSFYRHLPLLNMRCDLEPSLLAVWWSTRHCLKLSAFAAQTLSNAGLIDLNELELHRTMDYHEPDEFSLKEEVGSVFDSVTGVAENLFSPVKEAFETSAAIPRGIMRMVTSVLDHSEPREKKGDKDNHEKLSSKEKSERKVKMLALIERYIIHSGQGFLHGVTNNEESYPPKEREHLHKREYLKQKARKLYRSGVRAIESGIDRVEQQRQKARIKDGMDAFNTSTTVERARVIDAFQISKGNITKRRNTYVEAAKQVLAQRIQRRKESLLIAPNVTSEPIPLAESSSETTVLTSSPIEEEVDWDARFEKDLASALQNSLNGGQEKPL</sequence>
<evidence type="ECO:0000313" key="5">
    <source>
        <dbReference type="EMBL" id="KAJ3566098.1"/>
    </source>
</evidence>
<dbReference type="InterPro" id="IPR050426">
    <property type="entry name" value="Glycosyltransferase_28"/>
</dbReference>
<dbReference type="SUPFAM" id="SSF53756">
    <property type="entry name" value="UDP-Glycosyltransferase/glycogen phosphorylase"/>
    <property type="match status" value="1"/>
</dbReference>
<dbReference type="GO" id="GO:0016906">
    <property type="term" value="F:sterol 3-beta-glucosyltransferase activity"/>
    <property type="evidence" value="ECO:0007669"/>
    <property type="project" value="UniProtKB-ARBA"/>
</dbReference>
<name>A0AAD5VSA6_9AGAR</name>
<organism evidence="5 6">
    <name type="scientific">Leucocoprinus birnbaumii</name>
    <dbReference type="NCBI Taxonomy" id="56174"/>
    <lineage>
        <taxon>Eukaryota</taxon>
        <taxon>Fungi</taxon>
        <taxon>Dikarya</taxon>
        <taxon>Basidiomycota</taxon>
        <taxon>Agaricomycotina</taxon>
        <taxon>Agaricomycetes</taxon>
        <taxon>Agaricomycetidae</taxon>
        <taxon>Agaricales</taxon>
        <taxon>Agaricineae</taxon>
        <taxon>Agaricaceae</taxon>
        <taxon>Leucocoprinus</taxon>
    </lineage>
</organism>
<dbReference type="InterPro" id="IPR004276">
    <property type="entry name" value="GlycoTrans_28_N"/>
</dbReference>
<feature type="region of interest" description="Disordered" evidence="2">
    <location>
        <begin position="624"/>
        <end position="647"/>
    </location>
</feature>
<dbReference type="GO" id="GO:0005975">
    <property type="term" value="P:carbohydrate metabolic process"/>
    <property type="evidence" value="ECO:0007669"/>
    <property type="project" value="InterPro"/>
</dbReference>
<evidence type="ECO:0000259" key="4">
    <source>
        <dbReference type="Pfam" id="PF06722"/>
    </source>
</evidence>
<dbReference type="CDD" id="cd03784">
    <property type="entry name" value="GT1_Gtf-like"/>
    <property type="match status" value="1"/>
</dbReference>
<dbReference type="Pfam" id="PF03033">
    <property type="entry name" value="Glyco_transf_28"/>
    <property type="match status" value="1"/>
</dbReference>
<keyword evidence="1" id="KW-0808">Transferase</keyword>
<dbReference type="EMBL" id="JANIEX010000513">
    <property type="protein sequence ID" value="KAJ3566098.1"/>
    <property type="molecule type" value="Genomic_DNA"/>
</dbReference>
<keyword evidence="6" id="KW-1185">Reference proteome</keyword>
<feature type="domain" description="Glycosyltransferase family 28 N-terminal" evidence="3">
    <location>
        <begin position="92"/>
        <end position="243"/>
    </location>
</feature>
<evidence type="ECO:0000256" key="1">
    <source>
        <dbReference type="ARBA" id="ARBA00022679"/>
    </source>
</evidence>
<dbReference type="PANTHER" id="PTHR48050">
    <property type="entry name" value="STEROL 3-BETA-GLUCOSYLTRANSFERASE"/>
    <property type="match status" value="1"/>
</dbReference>
<feature type="domain" description="Erythromycin biosynthesis protein CIII-like C-terminal" evidence="4">
    <location>
        <begin position="400"/>
        <end position="501"/>
    </location>
</feature>
<gene>
    <name evidence="5" type="ORF">NP233_g7212</name>
</gene>
<dbReference type="InterPro" id="IPR002213">
    <property type="entry name" value="UDP_glucos_trans"/>
</dbReference>
<dbReference type="Gene3D" id="3.40.50.2000">
    <property type="entry name" value="Glycogen Phosphorylase B"/>
    <property type="match status" value="2"/>
</dbReference>
<evidence type="ECO:0000313" key="6">
    <source>
        <dbReference type="Proteomes" id="UP001213000"/>
    </source>
</evidence>
<dbReference type="InterPro" id="IPR010610">
    <property type="entry name" value="EryCIII-like_C"/>
</dbReference>
<evidence type="ECO:0008006" key="7">
    <source>
        <dbReference type="Google" id="ProtNLM"/>
    </source>
</evidence>
<dbReference type="FunFam" id="3.40.50.2000:FF:000009">
    <property type="entry name" value="Sterol 3-beta-glucosyltransferase UGT80A2"/>
    <property type="match status" value="1"/>
</dbReference>
<protein>
    <recommendedName>
        <fullName evidence="7">Glycosyltransferase family 28 N-terminal domain-containing protein</fullName>
    </recommendedName>
</protein>
<dbReference type="Proteomes" id="UP001213000">
    <property type="component" value="Unassembled WGS sequence"/>
</dbReference>
<comment type="caution">
    <text evidence="5">The sequence shown here is derived from an EMBL/GenBank/DDBJ whole genome shotgun (WGS) entry which is preliminary data.</text>
</comment>
<evidence type="ECO:0000259" key="3">
    <source>
        <dbReference type="Pfam" id="PF03033"/>
    </source>
</evidence>
<reference evidence="5" key="1">
    <citation type="submission" date="2022-07" db="EMBL/GenBank/DDBJ databases">
        <title>Genome Sequence of Leucocoprinus birnbaumii.</title>
        <authorList>
            <person name="Buettner E."/>
        </authorList>
    </citation>
    <scope>NUCLEOTIDE SEQUENCE</scope>
    <source>
        <strain evidence="5">VT141</strain>
    </source>
</reference>
<proteinExistence type="predicted"/>
<dbReference type="PANTHER" id="PTHR48050:SF13">
    <property type="entry name" value="STEROL 3-BETA-GLUCOSYLTRANSFERASE UGT80A2"/>
    <property type="match status" value="1"/>
</dbReference>
<accession>A0AAD5VSA6</accession>
<dbReference type="AlphaFoldDB" id="A0AAD5VSA6"/>
<dbReference type="Pfam" id="PF06722">
    <property type="entry name" value="EryCIII-like_C"/>
    <property type="match status" value="1"/>
</dbReference>
<feature type="region of interest" description="Disordered" evidence="2">
    <location>
        <begin position="1"/>
        <end position="25"/>
    </location>
</feature>
<evidence type="ECO:0000256" key="2">
    <source>
        <dbReference type="SAM" id="MobiDB-lite"/>
    </source>
</evidence>